<protein>
    <recommendedName>
        <fullName evidence="9">Allantoin permease</fullName>
    </recommendedName>
</protein>
<dbReference type="Pfam" id="PF02133">
    <property type="entry name" value="Transp_cyt_pur"/>
    <property type="match status" value="1"/>
</dbReference>
<dbReference type="AlphaFoldDB" id="A0A833PBC0"/>
<proteinExistence type="inferred from homology"/>
<dbReference type="GO" id="GO:0015209">
    <property type="term" value="F:cytosine transmembrane transporter activity"/>
    <property type="evidence" value="ECO:0007669"/>
    <property type="project" value="InterPro"/>
</dbReference>
<feature type="transmembrane region" description="Helical" evidence="6">
    <location>
        <begin position="68"/>
        <end position="86"/>
    </location>
</feature>
<accession>A0A833PBC0</accession>
<evidence type="ECO:0008006" key="9">
    <source>
        <dbReference type="Google" id="ProtNLM"/>
    </source>
</evidence>
<evidence type="ECO:0000256" key="2">
    <source>
        <dbReference type="ARBA" id="ARBA00008974"/>
    </source>
</evidence>
<feature type="transmembrane region" description="Helical" evidence="6">
    <location>
        <begin position="437"/>
        <end position="457"/>
    </location>
</feature>
<feature type="transmembrane region" description="Helical" evidence="6">
    <location>
        <begin position="178"/>
        <end position="195"/>
    </location>
</feature>
<feature type="transmembrane region" description="Helical" evidence="6">
    <location>
        <begin position="106"/>
        <end position="128"/>
    </location>
</feature>
<evidence type="ECO:0000256" key="1">
    <source>
        <dbReference type="ARBA" id="ARBA00004141"/>
    </source>
</evidence>
<feature type="transmembrane region" description="Helical" evidence="6">
    <location>
        <begin position="343"/>
        <end position="361"/>
    </location>
</feature>
<comment type="similarity">
    <text evidence="2">Belongs to the purine-cytosine permease (2.A.39) family.</text>
</comment>
<name>A0A833PBC0_ACIBZ</name>
<comment type="caution">
    <text evidence="7">The sequence shown here is derived from an EMBL/GenBank/DDBJ whole genome shotgun (WGS) entry which is preliminary data.</text>
</comment>
<dbReference type="Proteomes" id="UP000490535">
    <property type="component" value="Unassembled WGS sequence"/>
</dbReference>
<dbReference type="InterPro" id="IPR030191">
    <property type="entry name" value="CodB"/>
</dbReference>
<keyword evidence="3 6" id="KW-0812">Transmembrane</keyword>
<feature type="transmembrane region" description="Helical" evidence="6">
    <location>
        <begin position="36"/>
        <end position="56"/>
    </location>
</feature>
<feature type="transmembrane region" description="Helical" evidence="6">
    <location>
        <begin position="215"/>
        <end position="238"/>
    </location>
</feature>
<evidence type="ECO:0000256" key="6">
    <source>
        <dbReference type="SAM" id="Phobius"/>
    </source>
</evidence>
<evidence type="ECO:0000256" key="4">
    <source>
        <dbReference type="ARBA" id="ARBA00022989"/>
    </source>
</evidence>
<dbReference type="PANTHER" id="PTHR30569:SF0">
    <property type="entry name" value="CYTOSINE PERMEASE"/>
    <property type="match status" value="1"/>
</dbReference>
<dbReference type="Gene3D" id="1.10.4160.10">
    <property type="entry name" value="Hydantoin permease"/>
    <property type="match status" value="1"/>
</dbReference>
<dbReference type="InterPro" id="IPR001248">
    <property type="entry name" value="Pur-cyt_permease"/>
</dbReference>
<comment type="subcellular location">
    <subcellularLocation>
        <location evidence="1">Membrane</location>
        <topology evidence="1">Multi-pass membrane protein</topology>
    </subcellularLocation>
</comment>
<keyword evidence="4 6" id="KW-1133">Transmembrane helix</keyword>
<evidence type="ECO:0000256" key="5">
    <source>
        <dbReference type="ARBA" id="ARBA00023136"/>
    </source>
</evidence>
<dbReference type="GO" id="GO:0005886">
    <property type="term" value="C:plasma membrane"/>
    <property type="evidence" value="ECO:0007669"/>
    <property type="project" value="TreeGrafter"/>
</dbReference>
<dbReference type="EMBL" id="WNDP01000220">
    <property type="protein sequence ID" value="KAF1015335.1"/>
    <property type="molecule type" value="Genomic_DNA"/>
</dbReference>
<feature type="transmembrane region" description="Helical" evidence="6">
    <location>
        <begin position="148"/>
        <end position="166"/>
    </location>
</feature>
<organism evidence="7 8">
    <name type="scientific">Acinetobacter bereziniae</name>
    <name type="common">Acinetobacter genomosp. 10</name>
    <dbReference type="NCBI Taxonomy" id="106648"/>
    <lineage>
        <taxon>Bacteria</taxon>
        <taxon>Pseudomonadati</taxon>
        <taxon>Pseudomonadota</taxon>
        <taxon>Gammaproteobacteria</taxon>
        <taxon>Moraxellales</taxon>
        <taxon>Moraxellaceae</taxon>
        <taxon>Acinetobacter</taxon>
    </lineage>
</organism>
<evidence type="ECO:0000256" key="3">
    <source>
        <dbReference type="ARBA" id="ARBA00022692"/>
    </source>
</evidence>
<feature type="transmembrane region" description="Helical" evidence="6">
    <location>
        <begin position="367"/>
        <end position="389"/>
    </location>
</feature>
<feature type="transmembrane region" description="Helical" evidence="6">
    <location>
        <begin position="294"/>
        <end position="313"/>
    </location>
</feature>
<reference evidence="8" key="1">
    <citation type="journal article" date="2020" name="MBio">
        <title>Horizontal gene transfer to a defensive symbiont with a reduced genome amongst a multipartite beetle microbiome.</title>
        <authorList>
            <person name="Waterworth S.C."/>
            <person name="Florez L.V."/>
            <person name="Rees E.R."/>
            <person name="Hertweck C."/>
            <person name="Kaltenpoth M."/>
            <person name="Kwan J.C."/>
        </authorList>
    </citation>
    <scope>NUCLEOTIDE SEQUENCE [LARGE SCALE GENOMIC DNA]</scope>
</reference>
<feature type="transmembrane region" description="Helical" evidence="6">
    <location>
        <begin position="250"/>
        <end position="274"/>
    </location>
</feature>
<feature type="transmembrane region" description="Helical" evidence="6">
    <location>
        <begin position="410"/>
        <end position="431"/>
    </location>
</feature>
<gene>
    <name evidence="7" type="ORF">GAK29_04601</name>
</gene>
<evidence type="ECO:0000313" key="8">
    <source>
        <dbReference type="Proteomes" id="UP000490535"/>
    </source>
</evidence>
<keyword evidence="5 6" id="KW-0472">Membrane</keyword>
<evidence type="ECO:0000313" key="7">
    <source>
        <dbReference type="EMBL" id="KAF1015335.1"/>
    </source>
</evidence>
<dbReference type="PANTHER" id="PTHR30569">
    <property type="entry name" value="CYTOSINE TRANSPORTER CODB"/>
    <property type="match status" value="1"/>
</dbReference>
<sequence>MGKLKEWFQGPQNITEAEAVEDYAIGRVPQHYRWPIPAIILVLLGNSTAMFWFSLGAEMSYQVGWPDLLIPIIYMVVLATIIGSVIMKLASKEGLSLNLMTRGLGFGYMGSAFTSFIYAINFIFYFLFEGTIVSHAIAHYAGIEVNSIAGIGIFALIGFITIWFVWKGMSSMQFLQTWGVPIFILLFGFCLWQLTHNYDAVGFSGWLSKEDNTAQAMWVVMNMANGQIVFQGLIATDYGRFAKSSVTHKGTAAIMLGMLIPIVLVMLCGAFLAYTIMPHLNAGTAWSLAHDPGFVFPFIMGLIGVVFAVITQIRINVMNLYSGSIALSNTMDMAFNYRPGRQWWMMLILILGIVFYVFNILQYTGTFLAITGILTNTWVFILLADYFICRKVFNLAPTDFIEFRKEYLHRWNPSGVIALVVAVLIGAAGILGLYPMVYASFIAMIIGPIIHVVISLATKGKYYFTTFPSDTTTSWKPASNYAGVLPQKDANIEVK</sequence>